<dbReference type="InterPro" id="IPR037461">
    <property type="entry name" value="CtCE2-like_dom"/>
</dbReference>
<evidence type="ECO:0000259" key="1">
    <source>
        <dbReference type="Pfam" id="PF13472"/>
    </source>
</evidence>
<dbReference type="InterPro" id="IPR052762">
    <property type="entry name" value="PCW_deacetylase/CE"/>
</dbReference>
<dbReference type="PANTHER" id="PTHR37834">
    <property type="entry name" value="GDSL-LIKE LIPASE/ACYLHYDROLASE DOMAIN PROTEIN (AFU_ORTHOLOGUE AFUA_2G00620)"/>
    <property type="match status" value="1"/>
</dbReference>
<sequence length="356" mass="38994">MGTARCAGRAPDAACPPPSPVLAGAHTAGRVTVTGDQVRYSWPGISFEGRFRGTGVGIVLDDAVNDYDVHLDGGLVATLVTPGRTTHWLTGLPDGRHTVRLVKRTESTWTAGAFGGFVPAPGGRILDPPRPRTRQIEFIGDSNTAGYGNMSTTRECTDEEVTRRTNTDLTFAARTARRLGADYQVNAYSGLGMVRNYGGHSPGTSYRTYYERALLADDGDVWARPATWRPQLVVVALGANDFSTALGPDEPWTPESLVTAYREAYHGFLDTLRARYGRATTIVVMATALPNTTDFAEAAERVARERVARGDDRIRYWYHDNAGVDLLGCHWHLSLRDHQLTADRLGAYLDTLPLRW</sequence>
<dbReference type="CDD" id="cd01831">
    <property type="entry name" value="Endoglucanase_E_like"/>
    <property type="match status" value="1"/>
</dbReference>
<dbReference type="InterPro" id="IPR013830">
    <property type="entry name" value="SGNH_hydro"/>
</dbReference>
<reference evidence="3 4" key="1">
    <citation type="submission" date="2019-02" db="EMBL/GenBank/DDBJ databases">
        <title>Draft genome sequences of novel Actinobacteria.</title>
        <authorList>
            <person name="Sahin N."/>
            <person name="Ay H."/>
            <person name="Saygin H."/>
        </authorList>
    </citation>
    <scope>NUCLEOTIDE SEQUENCE [LARGE SCALE GENOMIC DNA]</scope>
    <source>
        <strain evidence="3 4">JCM 30529</strain>
    </source>
</reference>
<dbReference type="Proteomes" id="UP000295626">
    <property type="component" value="Unassembled WGS sequence"/>
</dbReference>
<dbReference type="InterPro" id="IPR036514">
    <property type="entry name" value="SGNH_hydro_sf"/>
</dbReference>
<protein>
    <submittedName>
        <fullName evidence="3">Acetylxylan esterase</fullName>
    </submittedName>
</protein>
<dbReference type="InterPro" id="IPR040794">
    <property type="entry name" value="CE2_N"/>
</dbReference>
<evidence type="ECO:0000313" key="4">
    <source>
        <dbReference type="Proteomes" id="UP000295626"/>
    </source>
</evidence>
<name>A0ABY2DH40_9ACTN</name>
<dbReference type="Pfam" id="PF17996">
    <property type="entry name" value="CE2_N"/>
    <property type="match status" value="1"/>
</dbReference>
<dbReference type="SUPFAM" id="SSF52266">
    <property type="entry name" value="SGNH hydrolase"/>
    <property type="match status" value="1"/>
</dbReference>
<keyword evidence="4" id="KW-1185">Reference proteome</keyword>
<feature type="domain" description="Carbohydrate esterase 2 N-terminal" evidence="2">
    <location>
        <begin position="28"/>
        <end position="129"/>
    </location>
</feature>
<comment type="caution">
    <text evidence="3">The sequence shown here is derived from an EMBL/GenBank/DDBJ whole genome shotgun (WGS) entry which is preliminary data.</text>
</comment>
<dbReference type="Pfam" id="PF13472">
    <property type="entry name" value="Lipase_GDSL_2"/>
    <property type="match status" value="1"/>
</dbReference>
<organism evidence="3 4">
    <name type="scientific">Micromonospora fluostatini</name>
    <dbReference type="NCBI Taxonomy" id="1629071"/>
    <lineage>
        <taxon>Bacteria</taxon>
        <taxon>Bacillati</taxon>
        <taxon>Actinomycetota</taxon>
        <taxon>Actinomycetes</taxon>
        <taxon>Micromonosporales</taxon>
        <taxon>Micromonosporaceae</taxon>
        <taxon>Micromonospora</taxon>
    </lineage>
</organism>
<dbReference type="Gene3D" id="3.40.50.1110">
    <property type="entry name" value="SGNH hydrolase"/>
    <property type="match status" value="1"/>
</dbReference>
<evidence type="ECO:0000313" key="3">
    <source>
        <dbReference type="EMBL" id="TDB95113.1"/>
    </source>
</evidence>
<evidence type="ECO:0000259" key="2">
    <source>
        <dbReference type="Pfam" id="PF17996"/>
    </source>
</evidence>
<dbReference type="PANTHER" id="PTHR37834:SF2">
    <property type="entry name" value="ESTERASE, SGNH HYDROLASE-TYPE"/>
    <property type="match status" value="1"/>
</dbReference>
<dbReference type="EMBL" id="SMKE01000327">
    <property type="protein sequence ID" value="TDB95113.1"/>
    <property type="molecule type" value="Genomic_DNA"/>
</dbReference>
<proteinExistence type="predicted"/>
<dbReference type="Gene3D" id="2.60.120.260">
    <property type="entry name" value="Galactose-binding domain-like"/>
    <property type="match status" value="1"/>
</dbReference>
<accession>A0ABY2DH40</accession>
<feature type="domain" description="SGNH hydrolase-type esterase" evidence="1">
    <location>
        <begin position="138"/>
        <end position="332"/>
    </location>
</feature>
<gene>
    <name evidence="3" type="ORF">E1091_10415</name>
</gene>